<dbReference type="OrthoDB" id="1435040at2"/>
<gene>
    <name evidence="2" type="ORF">C7P63_07330</name>
</gene>
<keyword evidence="1" id="KW-0812">Transmembrane</keyword>
<keyword evidence="3" id="KW-1185">Reference proteome</keyword>
<accession>A0A3S0GD39</accession>
<keyword evidence="1" id="KW-1133">Transmembrane helix</keyword>
<comment type="caution">
    <text evidence="2">The sequence shown here is derived from an EMBL/GenBank/DDBJ whole genome shotgun (WGS) entry which is preliminary data.</text>
</comment>
<reference evidence="2 3" key="1">
    <citation type="submission" date="2018-03" db="EMBL/GenBank/DDBJ databases">
        <authorList>
            <person name="Gulvik C.A."/>
        </authorList>
    </citation>
    <scope>NUCLEOTIDE SEQUENCE [LARGE SCALE GENOMIC DNA]</scope>
    <source>
        <strain evidence="2 3">JCM 31581</strain>
    </source>
</reference>
<organism evidence="2 3">
    <name type="scientific">Vagococcus humatus</name>
    <dbReference type="NCBI Taxonomy" id="1889241"/>
    <lineage>
        <taxon>Bacteria</taxon>
        <taxon>Bacillati</taxon>
        <taxon>Bacillota</taxon>
        <taxon>Bacilli</taxon>
        <taxon>Lactobacillales</taxon>
        <taxon>Enterococcaceae</taxon>
        <taxon>Vagococcus</taxon>
    </lineage>
</organism>
<keyword evidence="1" id="KW-0472">Membrane</keyword>
<dbReference type="EMBL" id="PXZH01000003">
    <property type="protein sequence ID" value="RST89091.1"/>
    <property type="molecule type" value="Genomic_DNA"/>
</dbReference>
<evidence type="ECO:0000313" key="3">
    <source>
        <dbReference type="Proteomes" id="UP000277864"/>
    </source>
</evidence>
<evidence type="ECO:0000313" key="2">
    <source>
        <dbReference type="EMBL" id="RST89091.1"/>
    </source>
</evidence>
<dbReference type="Proteomes" id="UP000277864">
    <property type="component" value="Unassembled WGS sequence"/>
</dbReference>
<feature type="transmembrane region" description="Helical" evidence="1">
    <location>
        <begin position="25"/>
        <end position="42"/>
    </location>
</feature>
<dbReference type="RefSeq" id="WP_125943518.1">
    <property type="nucleotide sequence ID" value="NZ_PXZH01000003.1"/>
</dbReference>
<dbReference type="AlphaFoldDB" id="A0A3S0GD39"/>
<feature type="transmembrane region" description="Helical" evidence="1">
    <location>
        <begin position="48"/>
        <end position="66"/>
    </location>
</feature>
<evidence type="ECO:0000256" key="1">
    <source>
        <dbReference type="SAM" id="Phobius"/>
    </source>
</evidence>
<sequence length="276" mass="31573">MEKLKGLGTRFLVFARGLRQKPSSIFLAILTIILGIPGFQAWSENHTILYVLFIICLILVFLWDIYGQGDLITDKDEEINRLKDKIQQRDTSHEMILESLGAIPEDFLELVFDELRFNSDERISLYTYRNKEFIIAARHARVRHLSTEGRPSYPEGEGYIGLAWREPDNNDCYYTLNLPDYNVNKEEYLSKVKQETKMSKAVIEKLTMHSRSYYAKIVREHNQPIGIIVLESRSSEFPSSIDDITSILNGMAGKHLAALIKVNENANGIGGNGNEQ</sequence>
<proteinExistence type="predicted"/>
<name>A0A3S0GD39_9ENTE</name>
<protein>
    <submittedName>
        <fullName evidence="2">Uncharacterized protein</fullName>
    </submittedName>
</protein>